<dbReference type="EMBL" id="KQ257453">
    <property type="protein sequence ID" value="KND02395.1"/>
    <property type="molecule type" value="Genomic_DNA"/>
</dbReference>
<dbReference type="GO" id="GO:0005634">
    <property type="term" value="C:nucleus"/>
    <property type="evidence" value="ECO:0007669"/>
    <property type="project" value="TreeGrafter"/>
</dbReference>
<reference evidence="4 5" key="1">
    <citation type="submission" date="2009-08" db="EMBL/GenBank/DDBJ databases">
        <title>The Genome Sequence of Spizellomyces punctatus strain DAOM BR117.</title>
        <authorList>
            <consortium name="The Broad Institute Genome Sequencing Platform"/>
            <person name="Russ C."/>
            <person name="Cuomo C."/>
            <person name="Shea T."/>
            <person name="Young S.K."/>
            <person name="Zeng Q."/>
            <person name="Koehrsen M."/>
            <person name="Haas B."/>
            <person name="Borodovsky M."/>
            <person name="Guigo R."/>
            <person name="Alvarado L."/>
            <person name="Berlin A."/>
            <person name="Bochicchio J."/>
            <person name="Borenstein D."/>
            <person name="Chapman S."/>
            <person name="Chen Z."/>
            <person name="Engels R."/>
            <person name="Freedman E."/>
            <person name="Gellesch M."/>
            <person name="Goldberg J."/>
            <person name="Griggs A."/>
            <person name="Gujja S."/>
            <person name="Heiman D."/>
            <person name="Hepburn T."/>
            <person name="Howarth C."/>
            <person name="Jen D."/>
            <person name="Larson L."/>
            <person name="Lewis B."/>
            <person name="Mehta T."/>
            <person name="Park D."/>
            <person name="Pearson M."/>
            <person name="Roberts A."/>
            <person name="Saif S."/>
            <person name="Shenoy N."/>
            <person name="Sisk P."/>
            <person name="Stolte C."/>
            <person name="Sykes S."/>
            <person name="Thomson T."/>
            <person name="Walk T."/>
            <person name="White J."/>
            <person name="Yandava C."/>
            <person name="Burger G."/>
            <person name="Gray M.W."/>
            <person name="Holland P.W.H."/>
            <person name="King N."/>
            <person name="Lang F.B.F."/>
            <person name="Roger A.J."/>
            <person name="Ruiz-Trillo I."/>
            <person name="Lander E."/>
            <person name="Nusbaum C."/>
        </authorList>
    </citation>
    <scope>NUCLEOTIDE SEQUENCE [LARGE SCALE GENOMIC DNA]</scope>
    <source>
        <strain evidence="4 5">DAOM BR117</strain>
    </source>
</reference>
<dbReference type="PROSITE" id="PS50088">
    <property type="entry name" value="ANK_REPEAT"/>
    <property type="match status" value="3"/>
</dbReference>
<sequence length="177" mass="19665">MSHQHCNSNCNHTLSTLYTQSLTELDFERSIHGCAQRGDVAKVRKWLLKCCPDERDRAGYTALHYAARQGHVDVCRVILESGGDPNAKTHEIGATPLHKAILSRNFPTVDLLLSYDALADMADNDGRTPWHVAACVGDVNILRRMLQISRGVAMVKDKHGRLPVDLAKSEEIVVILQ</sequence>
<evidence type="ECO:0000256" key="2">
    <source>
        <dbReference type="ARBA" id="ARBA00023043"/>
    </source>
</evidence>
<accession>A0A0L0HN81</accession>
<feature type="repeat" description="ANK" evidence="3">
    <location>
        <begin position="58"/>
        <end position="90"/>
    </location>
</feature>
<dbReference type="InterPro" id="IPR050776">
    <property type="entry name" value="Ank_Repeat/CDKN_Inhibitor"/>
</dbReference>
<evidence type="ECO:0000313" key="5">
    <source>
        <dbReference type="Proteomes" id="UP000053201"/>
    </source>
</evidence>
<dbReference type="AlphaFoldDB" id="A0A0L0HN81"/>
<dbReference type="eggNOG" id="KOG0504">
    <property type="taxonomic scope" value="Eukaryota"/>
</dbReference>
<evidence type="ECO:0000256" key="1">
    <source>
        <dbReference type="ARBA" id="ARBA00022737"/>
    </source>
</evidence>
<gene>
    <name evidence="4" type="ORF">SPPG_09064</name>
</gene>
<dbReference type="PRINTS" id="PR01415">
    <property type="entry name" value="ANKYRIN"/>
</dbReference>
<dbReference type="GeneID" id="27692189"/>
<keyword evidence="5" id="KW-1185">Reference proteome</keyword>
<proteinExistence type="predicted"/>
<dbReference type="InterPro" id="IPR036770">
    <property type="entry name" value="Ankyrin_rpt-contain_sf"/>
</dbReference>
<dbReference type="Pfam" id="PF00023">
    <property type="entry name" value="Ank"/>
    <property type="match status" value="1"/>
</dbReference>
<dbReference type="STRING" id="645134.A0A0L0HN81"/>
<feature type="repeat" description="ANK" evidence="3">
    <location>
        <begin position="125"/>
        <end position="157"/>
    </location>
</feature>
<protein>
    <recommendedName>
        <fullName evidence="6">Ankyrin repeat protein</fullName>
    </recommendedName>
</protein>
<dbReference type="RefSeq" id="XP_016610434.1">
    <property type="nucleotide sequence ID" value="XM_016757218.1"/>
</dbReference>
<name>A0A0L0HN81_SPIPD</name>
<dbReference type="SUPFAM" id="SSF48403">
    <property type="entry name" value="Ankyrin repeat"/>
    <property type="match status" value="1"/>
</dbReference>
<organism evidence="4 5">
    <name type="scientific">Spizellomyces punctatus (strain DAOM BR117)</name>
    <dbReference type="NCBI Taxonomy" id="645134"/>
    <lineage>
        <taxon>Eukaryota</taxon>
        <taxon>Fungi</taxon>
        <taxon>Fungi incertae sedis</taxon>
        <taxon>Chytridiomycota</taxon>
        <taxon>Chytridiomycota incertae sedis</taxon>
        <taxon>Chytridiomycetes</taxon>
        <taxon>Spizellomycetales</taxon>
        <taxon>Spizellomycetaceae</taxon>
        <taxon>Spizellomyces</taxon>
    </lineage>
</organism>
<dbReference type="Pfam" id="PF12796">
    <property type="entry name" value="Ank_2"/>
    <property type="match status" value="1"/>
</dbReference>
<dbReference type="InParanoid" id="A0A0L0HN81"/>
<dbReference type="VEuPathDB" id="FungiDB:SPPG_09064"/>
<dbReference type="InterPro" id="IPR002110">
    <property type="entry name" value="Ankyrin_rpt"/>
</dbReference>
<dbReference type="PROSITE" id="PS50297">
    <property type="entry name" value="ANK_REP_REGION"/>
    <property type="match status" value="2"/>
</dbReference>
<dbReference type="PANTHER" id="PTHR24201">
    <property type="entry name" value="ANK_REP_REGION DOMAIN-CONTAINING PROTEIN"/>
    <property type="match status" value="1"/>
</dbReference>
<evidence type="ECO:0000256" key="3">
    <source>
        <dbReference type="PROSITE-ProRule" id="PRU00023"/>
    </source>
</evidence>
<dbReference type="OrthoDB" id="5596409at2759"/>
<keyword evidence="2 3" id="KW-0040">ANK repeat</keyword>
<dbReference type="Gene3D" id="1.25.40.20">
    <property type="entry name" value="Ankyrin repeat-containing domain"/>
    <property type="match status" value="1"/>
</dbReference>
<dbReference type="Proteomes" id="UP000053201">
    <property type="component" value="Unassembled WGS sequence"/>
</dbReference>
<dbReference type="OMA" id="YCGHLNV"/>
<keyword evidence="1" id="KW-0677">Repeat</keyword>
<evidence type="ECO:0000313" key="4">
    <source>
        <dbReference type="EMBL" id="KND02395.1"/>
    </source>
</evidence>
<dbReference type="SMART" id="SM00248">
    <property type="entry name" value="ANK"/>
    <property type="match status" value="3"/>
</dbReference>
<dbReference type="PANTHER" id="PTHR24201:SF14">
    <property type="entry name" value="CYCLIN-DEPENDENT KINASE 4 INHIBITOR C-LIKE"/>
    <property type="match status" value="1"/>
</dbReference>
<evidence type="ECO:0008006" key="6">
    <source>
        <dbReference type="Google" id="ProtNLM"/>
    </source>
</evidence>
<feature type="repeat" description="ANK" evidence="3">
    <location>
        <begin position="92"/>
        <end position="124"/>
    </location>
</feature>